<comment type="caution">
    <text evidence="3">The sequence shown here is derived from an EMBL/GenBank/DDBJ whole genome shotgun (WGS) entry which is preliminary data.</text>
</comment>
<protein>
    <submittedName>
        <fullName evidence="3">Acyl-CoA transferase</fullName>
    </submittedName>
</protein>
<dbReference type="InterPro" id="IPR023606">
    <property type="entry name" value="CoA-Trfase_III_dom_1_sf"/>
</dbReference>
<dbReference type="PANTHER" id="PTHR48228">
    <property type="entry name" value="SUCCINYL-COA--D-CITRAMALATE COA-TRANSFERASE"/>
    <property type="match status" value="1"/>
</dbReference>
<dbReference type="EMBL" id="MIGZ01000049">
    <property type="protein sequence ID" value="ODQ94098.1"/>
    <property type="molecule type" value="Genomic_DNA"/>
</dbReference>
<dbReference type="GO" id="GO:0016740">
    <property type="term" value="F:transferase activity"/>
    <property type="evidence" value="ECO:0007669"/>
    <property type="project" value="UniProtKB-KW"/>
</dbReference>
<evidence type="ECO:0000256" key="1">
    <source>
        <dbReference type="ARBA" id="ARBA00008383"/>
    </source>
</evidence>
<dbReference type="OrthoDB" id="9797653at2"/>
<accession>A0A1E3RW88</accession>
<evidence type="ECO:0000256" key="2">
    <source>
        <dbReference type="ARBA" id="ARBA00022679"/>
    </source>
</evidence>
<dbReference type="AlphaFoldDB" id="A0A1E3RW88"/>
<dbReference type="InterPro" id="IPR003673">
    <property type="entry name" value="CoA-Trfase_fam_III"/>
</dbReference>
<dbReference type="PANTHER" id="PTHR48228:SF6">
    <property type="entry name" value="L-CARNITINE COA-TRANSFERASE"/>
    <property type="match status" value="1"/>
</dbReference>
<dbReference type="Gene3D" id="3.40.50.10540">
    <property type="entry name" value="Crotonobetainyl-coa:carnitine coa-transferase, domain 1"/>
    <property type="match status" value="2"/>
</dbReference>
<sequence length="800" mass="86384">MPLNGLRIVDITSGEDAQTTRLLADLGADVVKVEPPEGSPERLSLPSINGNTVGFALHNANKRSVIFDPVCEDDRQRFLALVADADIVVDSGKRDQSTLFGLSGMELSDRFEHLVVMSMTDFGQDGPRADWLADDPVLVAMSSVLSRSGAPGGPPILPPNGLASSTAAAQAAWAVLVAYYQRLRTGRGDYIDFSRYEAVLQALDPPFGAQGQAAAARGLSTARRGRPNNQDAYPIFSCRDGWVRICILAPRQWRAMRSWLGEPTEFQDPKYDSISARAIDFPRLRILIAELFASQPGEELVAQGASRGVPVAAILAPADVASCEHFISVSAWTDVDMADGTTITVPDGCTVIDGTRAGVRWLAPQPGNAASTWTERPRAMLSADQPSRPLSGLTVLDLGVIVAGGELGRLFADMGAEVIKIESPTYPDGLRQARPGQMMSESFAWTHRNQLSLGLDMRAKGGGDVFSRLVSQADMIFANFKPGTLTSLGFSFEALQQINPCVILTESSAYGDVGPWSTRLGYGPLVRASTGITQLWATEDPADPDSQYPFSDAVTVYPDHVVARLAAIATLAVLIRRRSTSRGAHIHISQAETAISQLGVLYATAWARNAGTAVVEDLTLRGVYPCAGDDEWCVVTIASDDDWNTVTTALGACELAEEPHFASMSDRWQHQTRMKALLADFTGRFDATALADSLQRGGVAAAPMLRGTDILDEPQVRARRLYSEMTHPLFDVALPTETGPAKYRHIRPVDLRPAPLLGENTVEVCQRRLDMDSSELDRLISDGVLFAAKRPTPTDEEQPA</sequence>
<name>A0A1E3RW88_9MYCO</name>
<dbReference type="RefSeq" id="WP_069405176.1">
    <property type="nucleotide sequence ID" value="NZ_MIGZ01000049.1"/>
</dbReference>
<dbReference type="SUPFAM" id="SSF89796">
    <property type="entry name" value="CoA-transferase family III (CaiB/BaiF)"/>
    <property type="match status" value="2"/>
</dbReference>
<keyword evidence="4" id="KW-1185">Reference proteome</keyword>
<dbReference type="InterPro" id="IPR050509">
    <property type="entry name" value="CoA-transferase_III"/>
</dbReference>
<dbReference type="Proteomes" id="UP000094243">
    <property type="component" value="Unassembled WGS sequence"/>
</dbReference>
<dbReference type="InterPro" id="IPR044855">
    <property type="entry name" value="CoA-Trfase_III_dom3_sf"/>
</dbReference>
<keyword evidence="2 3" id="KW-0808">Transferase</keyword>
<gene>
    <name evidence="3" type="ORF">BHQ17_10715</name>
</gene>
<evidence type="ECO:0000313" key="3">
    <source>
        <dbReference type="EMBL" id="ODQ94098.1"/>
    </source>
</evidence>
<dbReference type="Pfam" id="PF02515">
    <property type="entry name" value="CoA_transf_3"/>
    <property type="match status" value="2"/>
</dbReference>
<reference evidence="4" key="1">
    <citation type="submission" date="2016-09" db="EMBL/GenBank/DDBJ databases">
        <authorList>
            <person name="Greninger A.L."/>
            <person name="Jerome K.R."/>
            <person name="Mcnair B."/>
            <person name="Wallis C."/>
            <person name="Fang F."/>
        </authorList>
    </citation>
    <scope>NUCLEOTIDE SEQUENCE [LARGE SCALE GENOMIC DNA]</scope>
    <source>
        <strain evidence="4">M7</strain>
    </source>
</reference>
<dbReference type="Gene3D" id="3.30.1540.10">
    <property type="entry name" value="formyl-coa transferase, domain 3"/>
    <property type="match status" value="2"/>
</dbReference>
<proteinExistence type="inferred from homology"/>
<comment type="similarity">
    <text evidence="1">Belongs to the CoA-transferase III family.</text>
</comment>
<organism evidence="3 4">
    <name type="scientific">Mycolicibacterium holsaticum</name>
    <dbReference type="NCBI Taxonomy" id="152142"/>
    <lineage>
        <taxon>Bacteria</taxon>
        <taxon>Bacillati</taxon>
        <taxon>Actinomycetota</taxon>
        <taxon>Actinomycetes</taxon>
        <taxon>Mycobacteriales</taxon>
        <taxon>Mycobacteriaceae</taxon>
        <taxon>Mycolicibacterium</taxon>
    </lineage>
</organism>
<evidence type="ECO:0000313" key="4">
    <source>
        <dbReference type="Proteomes" id="UP000094243"/>
    </source>
</evidence>